<sequence length="144" mass="15677">MVYTDDVTGASWRTGDDGADRVESRFARSYRLHGFTVLELHGEIDLAAQLDVEPYLDVITGAPVPRVVIDLSRTDFLDCSGLRLLVRARIRTDDRGGELRVVCPESAAPHRVMRCCGLLDALEPVPTLAEALSEENPGAVAGQT</sequence>
<keyword evidence="5" id="KW-1185">Reference proteome</keyword>
<reference evidence="4 5" key="1">
    <citation type="journal article" date="2019" name="Int. J. Syst. Evol. Microbiol.">
        <title>The Global Catalogue of Microorganisms (GCM) 10K type strain sequencing project: providing services to taxonomists for standard genome sequencing and annotation.</title>
        <authorList>
            <consortium name="The Broad Institute Genomics Platform"/>
            <consortium name="The Broad Institute Genome Sequencing Center for Infectious Disease"/>
            <person name="Wu L."/>
            <person name="Ma J."/>
        </authorList>
    </citation>
    <scope>NUCLEOTIDE SEQUENCE [LARGE SCALE GENOMIC DNA]</scope>
    <source>
        <strain evidence="4 5">JCM 15481</strain>
    </source>
</reference>
<dbReference type="SUPFAM" id="SSF52091">
    <property type="entry name" value="SpoIIaa-like"/>
    <property type="match status" value="1"/>
</dbReference>
<name>A0ABN2Y6U4_9ACTN</name>
<evidence type="ECO:0000256" key="1">
    <source>
        <dbReference type="ARBA" id="ARBA00009013"/>
    </source>
</evidence>
<dbReference type="InterPro" id="IPR002645">
    <property type="entry name" value="STAS_dom"/>
</dbReference>
<feature type="domain" description="STAS" evidence="3">
    <location>
        <begin position="25"/>
        <end position="135"/>
    </location>
</feature>
<dbReference type="PANTHER" id="PTHR33495">
    <property type="entry name" value="ANTI-SIGMA FACTOR ANTAGONIST TM_1081-RELATED-RELATED"/>
    <property type="match status" value="1"/>
</dbReference>
<evidence type="ECO:0000313" key="4">
    <source>
        <dbReference type="EMBL" id="GAA2121997.1"/>
    </source>
</evidence>
<dbReference type="EMBL" id="BAAAPF010000063">
    <property type="protein sequence ID" value="GAA2121997.1"/>
    <property type="molecule type" value="Genomic_DNA"/>
</dbReference>
<dbReference type="CDD" id="cd07043">
    <property type="entry name" value="STAS_anti-anti-sigma_factors"/>
    <property type="match status" value="1"/>
</dbReference>
<dbReference type="Proteomes" id="UP001500443">
    <property type="component" value="Unassembled WGS sequence"/>
</dbReference>
<comment type="caution">
    <text evidence="4">The sequence shown here is derived from an EMBL/GenBank/DDBJ whole genome shotgun (WGS) entry which is preliminary data.</text>
</comment>
<comment type="similarity">
    <text evidence="1 2">Belongs to the anti-sigma-factor antagonist family.</text>
</comment>
<evidence type="ECO:0000259" key="3">
    <source>
        <dbReference type="PROSITE" id="PS50801"/>
    </source>
</evidence>
<protein>
    <recommendedName>
        <fullName evidence="2">Anti-sigma factor antagonist</fullName>
    </recommendedName>
</protein>
<proteinExistence type="inferred from homology"/>
<gene>
    <name evidence="4" type="ORF">GCM10009802_25670</name>
</gene>
<dbReference type="Gene3D" id="3.30.750.24">
    <property type="entry name" value="STAS domain"/>
    <property type="match status" value="1"/>
</dbReference>
<dbReference type="NCBIfam" id="TIGR00377">
    <property type="entry name" value="ant_ant_sig"/>
    <property type="match status" value="1"/>
</dbReference>
<dbReference type="PROSITE" id="PS50801">
    <property type="entry name" value="STAS"/>
    <property type="match status" value="1"/>
</dbReference>
<accession>A0ABN2Y6U4</accession>
<evidence type="ECO:0000256" key="2">
    <source>
        <dbReference type="RuleBase" id="RU003749"/>
    </source>
</evidence>
<dbReference type="Pfam" id="PF01740">
    <property type="entry name" value="STAS"/>
    <property type="match status" value="1"/>
</dbReference>
<evidence type="ECO:0000313" key="5">
    <source>
        <dbReference type="Proteomes" id="UP001500443"/>
    </source>
</evidence>
<dbReference type="InterPro" id="IPR036513">
    <property type="entry name" value="STAS_dom_sf"/>
</dbReference>
<dbReference type="InterPro" id="IPR003658">
    <property type="entry name" value="Anti-sigma_ant"/>
</dbReference>
<dbReference type="PANTHER" id="PTHR33495:SF2">
    <property type="entry name" value="ANTI-SIGMA FACTOR ANTAGONIST TM_1081-RELATED"/>
    <property type="match status" value="1"/>
</dbReference>
<organism evidence="4 5">
    <name type="scientific">Streptomyces synnematoformans</name>
    <dbReference type="NCBI Taxonomy" id="415721"/>
    <lineage>
        <taxon>Bacteria</taxon>
        <taxon>Bacillati</taxon>
        <taxon>Actinomycetota</taxon>
        <taxon>Actinomycetes</taxon>
        <taxon>Kitasatosporales</taxon>
        <taxon>Streptomycetaceae</taxon>
        <taxon>Streptomyces</taxon>
    </lineage>
</organism>